<evidence type="ECO:0000256" key="1">
    <source>
        <dbReference type="SAM" id="Phobius"/>
    </source>
</evidence>
<feature type="transmembrane region" description="Helical" evidence="1">
    <location>
        <begin position="47"/>
        <end position="67"/>
    </location>
</feature>
<feature type="transmembrane region" description="Helical" evidence="1">
    <location>
        <begin position="20"/>
        <end position="40"/>
    </location>
</feature>
<keyword evidence="1" id="KW-0472">Membrane</keyword>
<reference evidence="2" key="1">
    <citation type="journal article" date="2019" name="Mitochondrial DNA Part B Resour">
        <title>The complete mitochondrial DNA sequence of Yimeng scorpion (Mesobuthus martensii).</title>
        <authorList>
            <person name="Zhang Y.Z."/>
            <person name="Ji Y.Q."/>
            <person name="Kang D.C."/>
            <person name="Liu L.X."/>
            <person name="Liu Y.G."/>
        </authorList>
    </citation>
    <scope>NUCLEOTIDE SEQUENCE</scope>
</reference>
<dbReference type="EMBL" id="MN597087">
    <property type="protein sequence ID" value="QRG01722.1"/>
    <property type="molecule type" value="Genomic_DNA"/>
</dbReference>
<organism evidence="2">
    <name type="scientific">Olivierus martensii</name>
    <name type="common">Manchurian scorpion</name>
    <name type="synonym">Mesobuthus martensii</name>
    <dbReference type="NCBI Taxonomy" id="34649"/>
    <lineage>
        <taxon>Eukaryota</taxon>
        <taxon>Metazoa</taxon>
        <taxon>Ecdysozoa</taxon>
        <taxon>Arthropoda</taxon>
        <taxon>Chelicerata</taxon>
        <taxon>Arachnida</taxon>
        <taxon>Scorpiones</taxon>
        <taxon>Buthida</taxon>
        <taxon>Buthoidea</taxon>
        <taxon>Buthidae</taxon>
        <taxon>Olivierus</taxon>
    </lineage>
</organism>
<sequence length="144" mass="16899">MFGSLLLLNLLFFFSNHPLVMGLLLMGSTVLVAFSFFLMFKISWFSYLLLLTFLGGLLVLFIYVASLASNEAMKFESKFLYFCIFLLFFLGEWVMGESEVMFWKFYFFIPFSFLIFFLGVYLLFTLLVVVEVTKFEEGPLREMI</sequence>
<keyword evidence="1" id="KW-0812">Transmembrane</keyword>
<keyword evidence="1" id="KW-1133">Transmembrane helix</keyword>
<dbReference type="AlphaFoldDB" id="A0A890A5B3"/>
<feature type="transmembrane region" description="Helical" evidence="1">
    <location>
        <begin position="79"/>
        <end position="95"/>
    </location>
</feature>
<protein>
    <submittedName>
        <fullName evidence="2">NADH dehydrogenase subunit 6</fullName>
    </submittedName>
</protein>
<accession>A0A890A5B3</accession>
<gene>
    <name evidence="2" type="primary">ND6</name>
</gene>
<name>A0A890A5B3_OLIMR</name>
<proteinExistence type="predicted"/>
<evidence type="ECO:0000313" key="2">
    <source>
        <dbReference type="EMBL" id="QRG01722.1"/>
    </source>
</evidence>
<keyword evidence="2" id="KW-0496">Mitochondrion</keyword>
<feature type="transmembrane region" description="Helical" evidence="1">
    <location>
        <begin position="107"/>
        <end position="130"/>
    </location>
</feature>
<geneLocation type="mitochondrion" evidence="2"/>